<evidence type="ECO:0000259" key="1">
    <source>
        <dbReference type="SMART" id="SM01100"/>
    </source>
</evidence>
<dbReference type="Gene3D" id="3.40.525.10">
    <property type="entry name" value="CRAL-TRIO lipid binding domain"/>
    <property type="match status" value="1"/>
</dbReference>
<dbReference type="PANTHER" id="PTHR23324:SF83">
    <property type="entry name" value="SEC14-LIKE PROTEIN 2"/>
    <property type="match status" value="1"/>
</dbReference>
<dbReference type="AlphaFoldDB" id="A0A8C3XH60"/>
<dbReference type="SMART" id="SM01100">
    <property type="entry name" value="CRAL_TRIO_N"/>
    <property type="match status" value="1"/>
</dbReference>
<dbReference type="PANTHER" id="PTHR23324">
    <property type="entry name" value="SEC14 RELATED PROTEIN"/>
    <property type="match status" value="1"/>
</dbReference>
<dbReference type="InterPro" id="IPR051064">
    <property type="entry name" value="SEC14/CRAL-TRIO_domain"/>
</dbReference>
<dbReference type="Ensembl" id="ENSCRFT00000020126.1">
    <property type="protein sequence ID" value="ENSCRFP00000019475.1"/>
    <property type="gene ID" value="ENSCRFG00000014583.1"/>
</dbReference>
<accession>A0A8C3XH60</accession>
<reference evidence="2" key="1">
    <citation type="submission" date="2025-08" db="UniProtKB">
        <authorList>
            <consortium name="Ensembl"/>
        </authorList>
    </citation>
    <scope>IDENTIFICATION</scope>
</reference>
<feature type="domain" description="CRAL/TRIO N-terminal" evidence="1">
    <location>
        <begin position="34"/>
        <end position="59"/>
    </location>
</feature>
<dbReference type="Pfam" id="PF03765">
    <property type="entry name" value="CRAL_TRIO_N"/>
    <property type="match status" value="1"/>
</dbReference>
<dbReference type="InterPro" id="IPR011074">
    <property type="entry name" value="CRAL/TRIO_N_dom"/>
</dbReference>
<dbReference type="SUPFAM" id="SSF46938">
    <property type="entry name" value="CRAL/TRIO N-terminal domain"/>
    <property type="match status" value="1"/>
</dbReference>
<proteinExistence type="predicted"/>
<name>A0A8C3XH60_9PASS</name>
<dbReference type="Proteomes" id="UP000694396">
    <property type="component" value="Unplaced"/>
</dbReference>
<protein>
    <recommendedName>
        <fullName evidence="1">CRAL/TRIO N-terminal domain-containing protein</fullName>
    </recommendedName>
</protein>
<evidence type="ECO:0000313" key="2">
    <source>
        <dbReference type="Ensembl" id="ENSCRFP00000019475.1"/>
    </source>
</evidence>
<keyword evidence="3" id="KW-1185">Reference proteome</keyword>
<organism evidence="2 3">
    <name type="scientific">Cyanoderma ruficeps</name>
    <name type="common">rufous-capped babbler</name>
    <dbReference type="NCBI Taxonomy" id="181631"/>
    <lineage>
        <taxon>Eukaryota</taxon>
        <taxon>Metazoa</taxon>
        <taxon>Chordata</taxon>
        <taxon>Craniata</taxon>
        <taxon>Vertebrata</taxon>
        <taxon>Euteleostomi</taxon>
        <taxon>Archelosauria</taxon>
        <taxon>Archosauria</taxon>
        <taxon>Dinosauria</taxon>
        <taxon>Saurischia</taxon>
        <taxon>Theropoda</taxon>
        <taxon>Coelurosauria</taxon>
        <taxon>Aves</taxon>
        <taxon>Neognathae</taxon>
        <taxon>Neoaves</taxon>
        <taxon>Telluraves</taxon>
        <taxon>Australaves</taxon>
        <taxon>Passeriformes</taxon>
        <taxon>Sylvioidea</taxon>
        <taxon>Timaliidae</taxon>
        <taxon>Cyanoderma</taxon>
    </lineage>
</organism>
<sequence>MSGRVGDLSPRQAEVLAQFREKLQDVLPSLPSQDDYFLLKWLRARSFDLPKAEAMVRKHIEVRKHMDADNIIAWEPPEVIRKYMSGGLCGYDREGSPVWYEIIGPLDAKGLLFSASKQDLIKNKFRDCEVLRRECEQQSEKVGTCPPSAGPNAPVGPCPCQLHVSASGLPPPVMIFPSPFRSLSCPFPSVHVPPSPIYACPFPQLQVLPSTISPQLPISGPSLPDNVLTCQSYRSKSSSSPSVPQVHVLSTPPWAMSLPIPYVHLWFILPSHNSASCPSYQPMFLLSLSLCPSPSFHDAPSPHTKLGRRLWLGWLACWGHLISGPPHESCLILPLLPSQLGKKVEMVMMVYDCEGLGLKHLWKPAVDTYGEVRAPAHTPSCWTTGVWADPWDDAGSGPCSTLHPPTPCSG</sequence>
<reference evidence="2" key="2">
    <citation type="submission" date="2025-09" db="UniProtKB">
        <authorList>
            <consortium name="Ensembl"/>
        </authorList>
    </citation>
    <scope>IDENTIFICATION</scope>
</reference>
<dbReference type="GO" id="GO:0005737">
    <property type="term" value="C:cytoplasm"/>
    <property type="evidence" value="ECO:0007669"/>
    <property type="project" value="TreeGrafter"/>
</dbReference>
<evidence type="ECO:0000313" key="3">
    <source>
        <dbReference type="Proteomes" id="UP000694396"/>
    </source>
</evidence>
<dbReference type="InterPro" id="IPR036273">
    <property type="entry name" value="CRAL/TRIO_N_dom_sf"/>
</dbReference>
<dbReference type="InterPro" id="IPR036865">
    <property type="entry name" value="CRAL-TRIO_dom_sf"/>
</dbReference>
<dbReference type="SUPFAM" id="SSF52087">
    <property type="entry name" value="CRAL/TRIO domain"/>
    <property type="match status" value="1"/>
</dbReference>